<gene>
    <name evidence="5" type="ORF">DFR30_1353</name>
</gene>
<dbReference type="Pfam" id="PF18073">
    <property type="entry name" value="Zn_ribbon_LapB"/>
    <property type="match status" value="1"/>
</dbReference>
<keyword evidence="6" id="KW-1185">Reference proteome</keyword>
<dbReference type="PANTHER" id="PTHR45586">
    <property type="entry name" value="TPR REPEAT-CONTAINING PROTEIN PA4667"/>
    <property type="match status" value="1"/>
</dbReference>
<dbReference type="EMBL" id="SMFX01000001">
    <property type="protein sequence ID" value="TCK18094.1"/>
    <property type="molecule type" value="Genomic_DNA"/>
</dbReference>
<keyword evidence="2" id="KW-0677">Repeat</keyword>
<evidence type="ECO:0000313" key="6">
    <source>
        <dbReference type="Proteomes" id="UP000295707"/>
    </source>
</evidence>
<sequence length="338" mass="38405">MQYLLWLLLPVAAASGWWAATWRQRKQQRRTKAVQNSAYGQGLNYLLNEQPDKATEVLVQMVEVDPDTVELHLALGSLFRRRGEVDRAIRVHRNIIARSGLSESLHEQATLELGRDFLKAGLLDRAEVLFQQLLETHRYNDDARAHLIDLYQQEKEWSKAAELARTFAVRGDVAWRSRLAQYLCALGEISLEHGNTIRAEGYADDALVEDPDCVRATLLKGRCLRASGRLADAVECFRRVEDQCAELLPEVLGEIRDGLLELGRDADWTAYVDALASRHTWLVFYRKNVVEQHVAQAVVPRSRYRCQQCGFTAGKLFWQCPGCQNWSSVKPIKTGSAE</sequence>
<evidence type="ECO:0000256" key="2">
    <source>
        <dbReference type="ARBA" id="ARBA00022737"/>
    </source>
</evidence>
<dbReference type="AlphaFoldDB" id="A0A4R1H8C5"/>
<dbReference type="Pfam" id="PF13176">
    <property type="entry name" value="TPR_7"/>
    <property type="match status" value="1"/>
</dbReference>
<dbReference type="InterPro" id="IPR019734">
    <property type="entry name" value="TPR_rpt"/>
</dbReference>
<dbReference type="SUPFAM" id="SSF48452">
    <property type="entry name" value="TPR-like"/>
    <property type="match status" value="2"/>
</dbReference>
<dbReference type="Proteomes" id="UP000295707">
    <property type="component" value="Unassembled WGS sequence"/>
</dbReference>
<keyword evidence="1" id="KW-0479">Metal-binding</keyword>
<protein>
    <submittedName>
        <fullName evidence="5">Lipopolysaccharide biosynthesis regulator YciM</fullName>
    </submittedName>
</protein>
<dbReference type="InterPro" id="IPR011990">
    <property type="entry name" value="TPR-like_helical_dom_sf"/>
</dbReference>
<keyword evidence="3" id="KW-0802">TPR repeat</keyword>
<organism evidence="5 6">
    <name type="scientific">Thiogranum longum</name>
    <dbReference type="NCBI Taxonomy" id="1537524"/>
    <lineage>
        <taxon>Bacteria</taxon>
        <taxon>Pseudomonadati</taxon>
        <taxon>Pseudomonadota</taxon>
        <taxon>Gammaproteobacteria</taxon>
        <taxon>Chromatiales</taxon>
        <taxon>Ectothiorhodospiraceae</taxon>
        <taxon>Thiogranum</taxon>
    </lineage>
</organism>
<dbReference type="OrthoDB" id="507476at2"/>
<accession>A0A4R1H8C5</accession>
<dbReference type="PANTHER" id="PTHR45586:SF1">
    <property type="entry name" value="LIPOPOLYSACCHARIDE ASSEMBLY PROTEIN B"/>
    <property type="match status" value="1"/>
</dbReference>
<dbReference type="GO" id="GO:0046872">
    <property type="term" value="F:metal ion binding"/>
    <property type="evidence" value="ECO:0007669"/>
    <property type="project" value="UniProtKB-KW"/>
</dbReference>
<evidence type="ECO:0000259" key="4">
    <source>
        <dbReference type="Pfam" id="PF18073"/>
    </source>
</evidence>
<reference evidence="5 6" key="1">
    <citation type="submission" date="2019-03" db="EMBL/GenBank/DDBJ databases">
        <title>Genomic Encyclopedia of Type Strains, Phase IV (KMG-IV): sequencing the most valuable type-strain genomes for metagenomic binning, comparative biology and taxonomic classification.</title>
        <authorList>
            <person name="Goeker M."/>
        </authorList>
    </citation>
    <scope>NUCLEOTIDE SEQUENCE [LARGE SCALE GENOMIC DNA]</scope>
    <source>
        <strain evidence="5 6">DSM 19610</strain>
    </source>
</reference>
<comment type="caution">
    <text evidence="5">The sequence shown here is derived from an EMBL/GenBank/DDBJ whole genome shotgun (WGS) entry which is preliminary data.</text>
</comment>
<evidence type="ECO:0000313" key="5">
    <source>
        <dbReference type="EMBL" id="TCK18094.1"/>
    </source>
</evidence>
<evidence type="ECO:0000256" key="3">
    <source>
        <dbReference type="ARBA" id="ARBA00022803"/>
    </source>
</evidence>
<dbReference type="SMART" id="SM00028">
    <property type="entry name" value="TPR"/>
    <property type="match status" value="4"/>
</dbReference>
<dbReference type="Gene3D" id="1.25.40.10">
    <property type="entry name" value="Tetratricopeptide repeat domain"/>
    <property type="match status" value="1"/>
</dbReference>
<proteinExistence type="predicted"/>
<dbReference type="InterPro" id="IPR051012">
    <property type="entry name" value="CellSynth/LPSAsmb/PSIAsmb"/>
</dbReference>
<feature type="domain" description="LapB rubredoxin metal binding" evidence="4">
    <location>
        <begin position="304"/>
        <end position="331"/>
    </location>
</feature>
<evidence type="ECO:0000256" key="1">
    <source>
        <dbReference type="ARBA" id="ARBA00022723"/>
    </source>
</evidence>
<dbReference type="InterPro" id="IPR041166">
    <property type="entry name" value="Rubredoxin_2"/>
</dbReference>
<name>A0A4R1H8C5_9GAMM</name>
<dbReference type="RefSeq" id="WP_132971922.1">
    <property type="nucleotide sequence ID" value="NZ_SMFX01000001.1"/>
</dbReference>
<dbReference type="Pfam" id="PF13432">
    <property type="entry name" value="TPR_16"/>
    <property type="match status" value="1"/>
</dbReference>